<dbReference type="GO" id="GO:0005524">
    <property type="term" value="F:ATP binding"/>
    <property type="evidence" value="ECO:0007669"/>
    <property type="project" value="UniProtKB-KW"/>
</dbReference>
<dbReference type="OrthoDB" id="5476461at2"/>
<accession>A0A4R2IVR2</accession>
<dbReference type="InterPro" id="IPR000792">
    <property type="entry name" value="Tscrpt_reg_LuxR_C"/>
</dbReference>
<dbReference type="InterPro" id="IPR011990">
    <property type="entry name" value="TPR-like_helical_dom_sf"/>
</dbReference>
<dbReference type="Gene3D" id="3.40.50.300">
    <property type="entry name" value="P-loop containing nucleotide triphosphate hydrolases"/>
    <property type="match status" value="1"/>
</dbReference>
<dbReference type="PRINTS" id="PR00038">
    <property type="entry name" value="HTHLUXR"/>
</dbReference>
<dbReference type="AlphaFoldDB" id="A0A4R2IVR2"/>
<evidence type="ECO:0000256" key="1">
    <source>
        <dbReference type="ARBA" id="ARBA00022741"/>
    </source>
</evidence>
<dbReference type="InterPro" id="IPR041664">
    <property type="entry name" value="AAA_16"/>
</dbReference>
<dbReference type="PROSITE" id="PS00622">
    <property type="entry name" value="HTH_LUXR_1"/>
    <property type="match status" value="1"/>
</dbReference>
<dbReference type="InterPro" id="IPR026000">
    <property type="entry name" value="Apc5_dom"/>
</dbReference>
<dbReference type="GO" id="GO:0006355">
    <property type="term" value="P:regulation of DNA-templated transcription"/>
    <property type="evidence" value="ECO:0007669"/>
    <property type="project" value="InterPro"/>
</dbReference>
<dbReference type="Proteomes" id="UP000295573">
    <property type="component" value="Unassembled WGS sequence"/>
</dbReference>
<feature type="domain" description="HTH luxR-type" evidence="3">
    <location>
        <begin position="789"/>
        <end position="854"/>
    </location>
</feature>
<dbReference type="InterPro" id="IPR036388">
    <property type="entry name" value="WH-like_DNA-bd_sf"/>
</dbReference>
<dbReference type="PANTHER" id="PTHR16305:SF35">
    <property type="entry name" value="TRANSCRIPTIONAL ACTIVATOR DOMAIN"/>
    <property type="match status" value="1"/>
</dbReference>
<dbReference type="Pfam" id="PF00196">
    <property type="entry name" value="GerE"/>
    <property type="match status" value="1"/>
</dbReference>
<keyword evidence="5" id="KW-1185">Reference proteome</keyword>
<dbReference type="SMART" id="SM00421">
    <property type="entry name" value="HTH_LUXR"/>
    <property type="match status" value="1"/>
</dbReference>
<protein>
    <submittedName>
        <fullName evidence="4">Anaphase-promoting complex subunit 5</fullName>
    </submittedName>
</protein>
<comment type="caution">
    <text evidence="4">The sequence shown here is derived from an EMBL/GenBank/DDBJ whole genome shotgun (WGS) entry which is preliminary data.</text>
</comment>
<dbReference type="Gene3D" id="1.10.10.10">
    <property type="entry name" value="Winged helix-like DNA-binding domain superfamily/Winged helix DNA-binding domain"/>
    <property type="match status" value="1"/>
</dbReference>
<evidence type="ECO:0000313" key="5">
    <source>
        <dbReference type="Proteomes" id="UP000295573"/>
    </source>
</evidence>
<dbReference type="SUPFAM" id="SSF48452">
    <property type="entry name" value="TPR-like"/>
    <property type="match status" value="1"/>
</dbReference>
<dbReference type="GO" id="GO:0003677">
    <property type="term" value="F:DNA binding"/>
    <property type="evidence" value="ECO:0007669"/>
    <property type="project" value="InterPro"/>
</dbReference>
<dbReference type="EMBL" id="SLWR01000003">
    <property type="protein sequence ID" value="TCO49297.1"/>
    <property type="molecule type" value="Genomic_DNA"/>
</dbReference>
<proteinExistence type="predicted"/>
<dbReference type="GO" id="GO:0004016">
    <property type="term" value="F:adenylate cyclase activity"/>
    <property type="evidence" value="ECO:0007669"/>
    <property type="project" value="TreeGrafter"/>
</dbReference>
<evidence type="ECO:0000256" key="2">
    <source>
        <dbReference type="ARBA" id="ARBA00022840"/>
    </source>
</evidence>
<dbReference type="InterPro" id="IPR016032">
    <property type="entry name" value="Sig_transdc_resp-reg_C-effctor"/>
</dbReference>
<evidence type="ECO:0000313" key="4">
    <source>
        <dbReference type="EMBL" id="TCO49297.1"/>
    </source>
</evidence>
<reference evidence="4 5" key="1">
    <citation type="journal article" date="2015" name="Stand. Genomic Sci.">
        <title>Genomic Encyclopedia of Bacterial and Archaeal Type Strains, Phase III: the genomes of soil and plant-associated and newly described type strains.</title>
        <authorList>
            <person name="Whitman W.B."/>
            <person name="Woyke T."/>
            <person name="Klenk H.P."/>
            <person name="Zhou Y."/>
            <person name="Lilburn T.G."/>
            <person name="Beck B.J."/>
            <person name="De Vos P."/>
            <person name="Vandamme P."/>
            <person name="Eisen J.A."/>
            <person name="Garrity G."/>
            <person name="Hugenholtz P."/>
            <person name="Kyrpides N.C."/>
        </authorList>
    </citation>
    <scope>NUCLEOTIDE SEQUENCE [LARGE SCALE GENOMIC DNA]</scope>
    <source>
        <strain evidence="4 5">VKM Ac-2541</strain>
    </source>
</reference>
<dbReference type="RefSeq" id="WP_132146941.1">
    <property type="nucleotide sequence ID" value="NZ_SLWR01000003.1"/>
</dbReference>
<dbReference type="PROSITE" id="PS50043">
    <property type="entry name" value="HTH_LUXR_2"/>
    <property type="match status" value="1"/>
</dbReference>
<sequence>MLERERELAELAAAAEEARAGDGSVVLIAGEAGIGKSSLVHALKSVLPSETRLLVGYCDDLATPRVLGPLRDLIGSVGGVLTRALESGDRNAVSDALRAELDRPDEPTVLVVEDLHWADEATLDVLRFLVRRIASLPAVLVLSYRDVEITRDHPLQHLLGLASSTPRLRRLRPARLSASAVRRLGAHTGMDADRVFAVTAGNPFFVTEIFASGDLDGVPPTVAEAVAARLADLDASTRDALEQLAVIPSTAERWLVEAVVPDGLASLAAAERIGVLVVSPSGVSFTHELARRAVTDSMPAARRVACNQAVLAALLERRADVDLSRIVHHAAQAGAGEVIVEHGPAAAREASAAGSHREAVAHYRLVLDHRDMFSTSEQADLYDGYAVECYTAGSAALAVSAEEEAVALRRSLGDRIALGLSLRWLSRMHWWAGDRPRAEISSDQAIEVLEGAGDESALAFALSNRSQLYMLSGHRDECVAVGMRAVSMARELGDAGLLSHALNNVGVALWEDGLPEGQALLEESLNVALDAGEIEHACRAYVNLCWQLADLSRLSEAEHLLEDAIELADEAEFHGFRRYLQVTRGMVYLALGRWDEAEREALSINDAELIRRCPALVVAGLVRTRRGQDGEEMLNEAWDIAQRLGEAQRTGPAGAALLEAAWLRGDLPAVAARMLPSYDDVKQHGRVSQAAAFGYWLRLAGHDLPDDGFDQPYTLLGRGQWRQAADAWQSAGCPYEYALALSHSSNAADLLAALNTLDSLGAEPLARKVRVQLRELGVSRIPRGRVQATRENPAGLTERQTDVIRLLAEGLTNAEIAARLVLSVRTVDTHVAAILTKLDAKTRRAAATNAKSLGLL</sequence>
<dbReference type="PANTHER" id="PTHR16305">
    <property type="entry name" value="TESTICULAR SOLUBLE ADENYLYL CYCLASE"/>
    <property type="match status" value="1"/>
</dbReference>
<gene>
    <name evidence="4" type="ORF">EV646_103275</name>
</gene>
<dbReference type="Pfam" id="PF12862">
    <property type="entry name" value="ANAPC5"/>
    <property type="match status" value="2"/>
</dbReference>
<dbReference type="SUPFAM" id="SSF46894">
    <property type="entry name" value="C-terminal effector domain of the bipartite response regulators"/>
    <property type="match status" value="1"/>
</dbReference>
<dbReference type="InterPro" id="IPR027417">
    <property type="entry name" value="P-loop_NTPase"/>
</dbReference>
<dbReference type="Gene3D" id="1.25.40.10">
    <property type="entry name" value="Tetratricopeptide repeat domain"/>
    <property type="match status" value="1"/>
</dbReference>
<dbReference type="GO" id="GO:0005737">
    <property type="term" value="C:cytoplasm"/>
    <property type="evidence" value="ECO:0007669"/>
    <property type="project" value="TreeGrafter"/>
</dbReference>
<organism evidence="4 5">
    <name type="scientific">Kribbella antiqua</name>
    <dbReference type="NCBI Taxonomy" id="2512217"/>
    <lineage>
        <taxon>Bacteria</taxon>
        <taxon>Bacillati</taxon>
        <taxon>Actinomycetota</taxon>
        <taxon>Actinomycetes</taxon>
        <taxon>Propionibacteriales</taxon>
        <taxon>Kribbellaceae</taxon>
        <taxon>Kribbella</taxon>
    </lineage>
</organism>
<keyword evidence="1" id="KW-0547">Nucleotide-binding</keyword>
<dbReference type="SUPFAM" id="SSF52540">
    <property type="entry name" value="P-loop containing nucleoside triphosphate hydrolases"/>
    <property type="match status" value="1"/>
</dbReference>
<name>A0A4R2IVR2_9ACTN</name>
<keyword evidence="2" id="KW-0067">ATP-binding</keyword>
<dbReference type="Pfam" id="PF13191">
    <property type="entry name" value="AAA_16"/>
    <property type="match status" value="1"/>
</dbReference>
<evidence type="ECO:0000259" key="3">
    <source>
        <dbReference type="PROSITE" id="PS50043"/>
    </source>
</evidence>
<dbReference type="CDD" id="cd06170">
    <property type="entry name" value="LuxR_C_like"/>
    <property type="match status" value="1"/>
</dbReference>